<dbReference type="EMBL" id="LGRX02001656">
    <property type="protein sequence ID" value="KAK3285739.1"/>
    <property type="molecule type" value="Genomic_DNA"/>
</dbReference>
<dbReference type="Proteomes" id="UP001190700">
    <property type="component" value="Unassembled WGS sequence"/>
</dbReference>
<reference evidence="1 2" key="1">
    <citation type="journal article" date="2015" name="Genome Biol. Evol.">
        <title>Comparative Genomics of a Bacterivorous Green Alga Reveals Evolutionary Causalities and Consequences of Phago-Mixotrophic Mode of Nutrition.</title>
        <authorList>
            <person name="Burns J.A."/>
            <person name="Paasch A."/>
            <person name="Narechania A."/>
            <person name="Kim E."/>
        </authorList>
    </citation>
    <scope>NUCLEOTIDE SEQUENCE [LARGE SCALE GENOMIC DNA]</scope>
    <source>
        <strain evidence="1 2">PLY_AMNH</strain>
    </source>
</reference>
<evidence type="ECO:0000313" key="2">
    <source>
        <dbReference type="Proteomes" id="UP001190700"/>
    </source>
</evidence>
<sequence>MVSFFSCGIADTASRAISNAAQIHVYRATCARHATGTAFLNRVNRLCEHDIELLALFLNFDMSANAFHLLSVRSSGLGERQSGHKELQPRTRATGIARRHRQKARYHNKLSAISSWEETSARKAVGEQLSKLRVLDTEGFLTGCSSSAEDPCDVTGQLHAETAAVLDVKARRCLPGHAEEVFREGWRTSDDVQEVYYQRVDVLAKSGEMASFTWRCVLSEDGKWLTDAVVSDHWNDHWACVLAYGEPSPRFSPEAVIQAQLALLRAGDFRTCMAFSIGDVGRAPARLHAAGPNARLERFIALLEGPRHFPLVRHRRATMGTATLKRNKFSQIAHVETMDGFYADFEFVLSLQPSGCWSTQAINRVIPLHPQPTSQVVSL</sequence>
<keyword evidence="2" id="KW-1185">Reference proteome</keyword>
<evidence type="ECO:0000313" key="1">
    <source>
        <dbReference type="EMBL" id="KAK3285739.1"/>
    </source>
</evidence>
<comment type="caution">
    <text evidence="1">The sequence shown here is derived from an EMBL/GenBank/DDBJ whole genome shotgun (WGS) entry which is preliminary data.</text>
</comment>
<gene>
    <name evidence="1" type="ORF">CYMTET_6668</name>
</gene>
<name>A0AAE0LI85_9CHLO</name>
<protein>
    <submittedName>
        <fullName evidence="1">Uncharacterized protein</fullName>
    </submittedName>
</protein>
<proteinExistence type="predicted"/>
<accession>A0AAE0LI85</accession>
<organism evidence="1 2">
    <name type="scientific">Cymbomonas tetramitiformis</name>
    <dbReference type="NCBI Taxonomy" id="36881"/>
    <lineage>
        <taxon>Eukaryota</taxon>
        <taxon>Viridiplantae</taxon>
        <taxon>Chlorophyta</taxon>
        <taxon>Pyramimonadophyceae</taxon>
        <taxon>Pyramimonadales</taxon>
        <taxon>Pyramimonadaceae</taxon>
        <taxon>Cymbomonas</taxon>
    </lineage>
</organism>
<dbReference type="AlphaFoldDB" id="A0AAE0LI85"/>